<gene>
    <name evidence="1" type="ORF">XYCOK13_02050</name>
</gene>
<comment type="caution">
    <text evidence="1">The sequence shown here is derived from an EMBL/GenBank/DDBJ whole genome shotgun (WGS) entry which is preliminary data.</text>
</comment>
<name>A0A8J4H0K5_9BACL</name>
<sequence length="61" mass="7182">MCRKTGQLFQKTAVDNVDKVDNDLNMYREKEKCPRLAVHKPVNNVNKRCEQEGRMKQCSQQ</sequence>
<keyword evidence="2" id="KW-1185">Reference proteome</keyword>
<protein>
    <submittedName>
        <fullName evidence="1">Uncharacterized protein</fullName>
    </submittedName>
</protein>
<evidence type="ECO:0000313" key="2">
    <source>
        <dbReference type="Proteomes" id="UP000677918"/>
    </source>
</evidence>
<dbReference type="Proteomes" id="UP000677918">
    <property type="component" value="Unassembled WGS sequence"/>
</dbReference>
<organism evidence="1 2">
    <name type="scientific">Xylanibacillus composti</name>
    <dbReference type="NCBI Taxonomy" id="1572762"/>
    <lineage>
        <taxon>Bacteria</taxon>
        <taxon>Bacillati</taxon>
        <taxon>Bacillota</taxon>
        <taxon>Bacilli</taxon>
        <taxon>Bacillales</taxon>
        <taxon>Paenibacillaceae</taxon>
        <taxon>Xylanibacillus</taxon>
    </lineage>
</organism>
<proteinExistence type="predicted"/>
<dbReference type="EMBL" id="BOVK01000003">
    <property type="protein sequence ID" value="GIQ67381.1"/>
    <property type="molecule type" value="Genomic_DNA"/>
</dbReference>
<reference evidence="1" key="1">
    <citation type="submission" date="2021-04" db="EMBL/GenBank/DDBJ databases">
        <title>Draft genome sequence of Xylanibacillus composti strain K13.</title>
        <authorList>
            <person name="Uke A."/>
            <person name="Chhe C."/>
            <person name="Baramee S."/>
            <person name="Kosugi A."/>
        </authorList>
    </citation>
    <scope>NUCLEOTIDE SEQUENCE</scope>
    <source>
        <strain evidence="1">K13</strain>
    </source>
</reference>
<accession>A0A8J4H0K5</accession>
<dbReference type="AlphaFoldDB" id="A0A8J4H0K5"/>
<evidence type="ECO:0000313" key="1">
    <source>
        <dbReference type="EMBL" id="GIQ67381.1"/>
    </source>
</evidence>